<sequence>MLARAIAIAEPIAPKPSIATVVGFARPDIGACADPSVRRDRLCLERFMHTDWSRHSSLTDTRHH</sequence>
<accession>A0A7W8PT17</accession>
<dbReference type="EMBL" id="JACHDD010000006">
    <property type="protein sequence ID" value="MBB5426004.1"/>
    <property type="molecule type" value="Genomic_DNA"/>
</dbReference>
<evidence type="ECO:0000313" key="2">
    <source>
        <dbReference type="Proteomes" id="UP000592780"/>
    </source>
</evidence>
<dbReference type="AlphaFoldDB" id="A0A7W8PT17"/>
<proteinExistence type="predicted"/>
<keyword evidence="2" id="KW-1185">Reference proteome</keyword>
<reference evidence="1 2" key="1">
    <citation type="submission" date="2020-08" db="EMBL/GenBank/DDBJ databases">
        <title>Genomic Encyclopedia of Type Strains, Phase IV (KMG-V): Genome sequencing to study the core and pangenomes of soil and plant-associated prokaryotes.</title>
        <authorList>
            <person name="Whitman W."/>
        </authorList>
    </citation>
    <scope>NUCLEOTIDE SEQUENCE [LARGE SCALE GENOMIC DNA]</scope>
    <source>
        <strain evidence="1 2">JPY158</strain>
    </source>
</reference>
<name>A0A7W8PT17_PARAM</name>
<evidence type="ECO:0000313" key="1">
    <source>
        <dbReference type="EMBL" id="MBB5426004.1"/>
    </source>
</evidence>
<organism evidence="1 2">
    <name type="scientific">Paraburkholderia atlantica</name>
    <dbReference type="NCBI Taxonomy" id="2654982"/>
    <lineage>
        <taxon>Bacteria</taxon>
        <taxon>Pseudomonadati</taxon>
        <taxon>Pseudomonadota</taxon>
        <taxon>Betaproteobacteria</taxon>
        <taxon>Burkholderiales</taxon>
        <taxon>Burkholderiaceae</taxon>
        <taxon>Paraburkholderia</taxon>
    </lineage>
</organism>
<dbReference type="Proteomes" id="UP000592780">
    <property type="component" value="Unassembled WGS sequence"/>
</dbReference>
<gene>
    <name evidence="1" type="ORF">HDG40_004177</name>
</gene>
<comment type="caution">
    <text evidence="1">The sequence shown here is derived from an EMBL/GenBank/DDBJ whole genome shotgun (WGS) entry which is preliminary data.</text>
</comment>
<protein>
    <submittedName>
        <fullName evidence="1">Uncharacterized protein</fullName>
    </submittedName>
</protein>